<dbReference type="Proteomes" id="UP000272908">
    <property type="component" value="Unassembled WGS sequence"/>
</dbReference>
<name>A0A3B0ME48_9RHOB</name>
<protein>
    <submittedName>
        <fullName evidence="1">Uncharacterized protein</fullName>
    </submittedName>
</protein>
<organism evidence="1 2">
    <name type="scientific">Roseinatronobacter ekhonensis</name>
    <dbReference type="NCBI Taxonomy" id="254356"/>
    <lineage>
        <taxon>Bacteria</taxon>
        <taxon>Pseudomonadati</taxon>
        <taxon>Pseudomonadota</taxon>
        <taxon>Alphaproteobacteria</taxon>
        <taxon>Rhodobacterales</taxon>
        <taxon>Paracoccaceae</taxon>
        <taxon>Roseinatronobacter</taxon>
    </lineage>
</organism>
<proteinExistence type="predicted"/>
<gene>
    <name evidence="1" type="ORF">ROE7235_03658</name>
</gene>
<dbReference type="EMBL" id="UIHC01000085">
    <property type="protein sequence ID" value="SUZ33883.1"/>
    <property type="molecule type" value="Genomic_DNA"/>
</dbReference>
<keyword evidence="2" id="KW-1185">Reference proteome</keyword>
<dbReference type="AlphaFoldDB" id="A0A3B0ME48"/>
<reference evidence="2" key="1">
    <citation type="submission" date="2018-08" db="EMBL/GenBank/DDBJ databases">
        <authorList>
            <person name="Rodrigo-Torres L."/>
            <person name="Arahal R. D."/>
            <person name="Lucena T."/>
        </authorList>
    </citation>
    <scope>NUCLEOTIDE SEQUENCE [LARGE SCALE GENOMIC DNA]</scope>
    <source>
        <strain evidence="2">CECT 7235</strain>
    </source>
</reference>
<accession>A0A3B0ME48</accession>
<evidence type="ECO:0000313" key="1">
    <source>
        <dbReference type="EMBL" id="SUZ33883.1"/>
    </source>
</evidence>
<evidence type="ECO:0000313" key="2">
    <source>
        <dbReference type="Proteomes" id="UP000272908"/>
    </source>
</evidence>
<sequence>MTSNPKPQENARSAISVDKRSGQDVLRGLRTNEVFVAIVGPAGSGSGTAAKILKAFLEENDFEVEIVKASVLSLTLPTCFREFHRARSERGVPG</sequence>